<organism evidence="3 4">
    <name type="scientific">Sediminibacterium roseum</name>
    <dbReference type="NCBI Taxonomy" id="1978412"/>
    <lineage>
        <taxon>Bacteria</taxon>
        <taxon>Pseudomonadati</taxon>
        <taxon>Bacteroidota</taxon>
        <taxon>Chitinophagia</taxon>
        <taxon>Chitinophagales</taxon>
        <taxon>Chitinophagaceae</taxon>
        <taxon>Sediminibacterium</taxon>
    </lineage>
</organism>
<dbReference type="EMBL" id="JAACJS010000011">
    <property type="protein sequence ID" value="NCI49730.1"/>
    <property type="molecule type" value="Genomic_DNA"/>
</dbReference>
<feature type="domain" description="Lipid/polyisoprenoid-binding YceI-like" evidence="2">
    <location>
        <begin position="26"/>
        <end position="177"/>
    </location>
</feature>
<dbReference type="Pfam" id="PF04264">
    <property type="entry name" value="YceI"/>
    <property type="match status" value="1"/>
</dbReference>
<dbReference type="SUPFAM" id="SSF101874">
    <property type="entry name" value="YceI-like"/>
    <property type="match status" value="1"/>
</dbReference>
<gene>
    <name evidence="3" type="ORF">GWC95_07340</name>
</gene>
<dbReference type="Gene3D" id="2.40.128.110">
    <property type="entry name" value="Lipid/polyisoprenoid-binding, YceI-like"/>
    <property type="match status" value="1"/>
</dbReference>
<accession>A0ABW9ZXH4</accession>
<evidence type="ECO:0000259" key="2">
    <source>
        <dbReference type="SMART" id="SM00867"/>
    </source>
</evidence>
<evidence type="ECO:0000313" key="4">
    <source>
        <dbReference type="Proteomes" id="UP000753802"/>
    </source>
</evidence>
<dbReference type="RefSeq" id="WP_161818040.1">
    <property type="nucleotide sequence ID" value="NZ_JAACJS010000011.1"/>
</dbReference>
<comment type="caution">
    <text evidence="3">The sequence shown here is derived from an EMBL/GenBank/DDBJ whole genome shotgun (WGS) entry which is preliminary data.</text>
</comment>
<dbReference type="PANTHER" id="PTHR34406:SF1">
    <property type="entry name" value="PROTEIN YCEI"/>
    <property type="match status" value="1"/>
</dbReference>
<keyword evidence="1" id="KW-0732">Signal</keyword>
<evidence type="ECO:0000313" key="3">
    <source>
        <dbReference type="EMBL" id="NCI49730.1"/>
    </source>
</evidence>
<dbReference type="SMART" id="SM00867">
    <property type="entry name" value="YceI"/>
    <property type="match status" value="1"/>
</dbReference>
<dbReference type="PANTHER" id="PTHR34406">
    <property type="entry name" value="PROTEIN YCEI"/>
    <property type="match status" value="1"/>
</dbReference>
<proteinExistence type="predicted"/>
<name>A0ABW9ZXH4_9BACT</name>
<dbReference type="InterPro" id="IPR007372">
    <property type="entry name" value="Lipid/polyisoprenoid-bd_YceI"/>
</dbReference>
<keyword evidence="4" id="KW-1185">Reference proteome</keyword>
<feature type="signal peptide" evidence="1">
    <location>
        <begin position="1"/>
        <end position="24"/>
    </location>
</feature>
<protein>
    <submittedName>
        <fullName evidence="3">YceI family protein</fullName>
    </submittedName>
</protein>
<evidence type="ECO:0000256" key="1">
    <source>
        <dbReference type="SAM" id="SignalP"/>
    </source>
</evidence>
<dbReference type="InterPro" id="IPR036761">
    <property type="entry name" value="TTHA0802/YceI-like_sf"/>
</dbReference>
<feature type="chain" id="PRO_5046245944" evidence="1">
    <location>
        <begin position="25"/>
        <end position="178"/>
    </location>
</feature>
<dbReference type="Proteomes" id="UP000753802">
    <property type="component" value="Unassembled WGS sequence"/>
</dbReference>
<sequence>MKKIIFAASMLLASAGLFSFTYFADTLTVDATKSKINWSGSAADHYHPGSVAVKSGTVTVDNGKITGGSFTFDMATVKVLDEAGDRLEGHLKSASYFDVAKFGEASYTITGVNYVSDNTANISGNMVVKGATVPVSFLAKIRGLKDGKLFAEANFSLDLSAVGIKNGIDIAVHLFANK</sequence>
<reference evidence="3 4" key="1">
    <citation type="submission" date="2020-01" db="EMBL/GenBank/DDBJ databases">
        <title>Genome analysis.</title>
        <authorList>
            <person name="Wu S."/>
            <person name="Wang G."/>
        </authorList>
    </citation>
    <scope>NUCLEOTIDE SEQUENCE [LARGE SCALE GENOMIC DNA]</scope>
    <source>
        <strain evidence="3 4">SYL130</strain>
    </source>
</reference>